<evidence type="ECO:0000313" key="7">
    <source>
        <dbReference type="EMBL" id="HHF53260.1"/>
    </source>
</evidence>
<comment type="caution">
    <text evidence="7">The sequence shown here is derived from an EMBL/GenBank/DDBJ whole genome shotgun (WGS) entry which is preliminary data.</text>
</comment>
<dbReference type="InterPro" id="IPR006139">
    <property type="entry name" value="D-isomer_2_OHA_DH_cat_dom"/>
</dbReference>
<feature type="domain" description="D-isomer specific 2-hydroxyacid dehydrogenase catalytic" evidence="5">
    <location>
        <begin position="3"/>
        <end position="301"/>
    </location>
</feature>
<dbReference type="PROSITE" id="PS00671">
    <property type="entry name" value="D_2_HYDROXYACID_DH_3"/>
    <property type="match status" value="1"/>
</dbReference>
<dbReference type="CDD" id="cd05303">
    <property type="entry name" value="PGDH_2"/>
    <property type="match status" value="1"/>
</dbReference>
<keyword evidence="3" id="KW-0520">NAD</keyword>
<evidence type="ECO:0000256" key="1">
    <source>
        <dbReference type="ARBA" id="ARBA00005854"/>
    </source>
</evidence>
<proteinExistence type="inferred from homology"/>
<dbReference type="InterPro" id="IPR050857">
    <property type="entry name" value="D-2-hydroxyacid_DH"/>
</dbReference>
<evidence type="ECO:0000259" key="6">
    <source>
        <dbReference type="Pfam" id="PF02826"/>
    </source>
</evidence>
<sequence>MKVAICDPIDKKAIEELKALNVEIYDFSDLPKEELPEKLEDKEIIIVRSATKVKGELLDALKNAKLIIRGGVGLDNIDLEGAKAKGIKVVNTPEASSISVAELAIGFMFALSRHIVRGTVGLREGKWEKKQLKGTELFGKTLGLIGMGRIGREVAKRAKCLGMDVIATRHVREIPEELARTVSYDELYREADFISIHIPLTEKTRHMISKEAFEKMKDGVMIINCSRGGVVDEKALLEALKSGKVKGAALDVFEVEPPVGNELLKLDNVIGTPHIGASTKEAQARIGVAIVEKIKAFLEGKI</sequence>
<dbReference type="GO" id="GO:0016616">
    <property type="term" value="F:oxidoreductase activity, acting on the CH-OH group of donors, NAD or NADP as acceptor"/>
    <property type="evidence" value="ECO:0007669"/>
    <property type="project" value="InterPro"/>
</dbReference>
<dbReference type="PROSITE" id="PS00670">
    <property type="entry name" value="D_2_HYDROXYACID_DH_2"/>
    <property type="match status" value="1"/>
</dbReference>
<dbReference type="Pfam" id="PF02826">
    <property type="entry name" value="2-Hacid_dh_C"/>
    <property type="match status" value="1"/>
</dbReference>
<gene>
    <name evidence="7" type="ORF">ENL43_02710</name>
</gene>
<dbReference type="SUPFAM" id="SSF51735">
    <property type="entry name" value="NAD(P)-binding Rossmann-fold domains"/>
    <property type="match status" value="1"/>
</dbReference>
<dbReference type="EMBL" id="DRTX01000141">
    <property type="protein sequence ID" value="HHF53260.1"/>
    <property type="molecule type" value="Genomic_DNA"/>
</dbReference>
<protein>
    <submittedName>
        <fullName evidence="7">3-phosphoglycerate dehydrogenase</fullName>
    </submittedName>
</protein>
<evidence type="ECO:0000259" key="5">
    <source>
        <dbReference type="Pfam" id="PF00389"/>
    </source>
</evidence>
<dbReference type="Proteomes" id="UP000886050">
    <property type="component" value="Unassembled WGS sequence"/>
</dbReference>
<dbReference type="Pfam" id="PF00389">
    <property type="entry name" value="2-Hacid_dh"/>
    <property type="match status" value="1"/>
</dbReference>
<feature type="domain" description="D-isomer specific 2-hydroxyacid dehydrogenase NAD-binding" evidence="6">
    <location>
        <begin position="105"/>
        <end position="276"/>
    </location>
</feature>
<accession>A0A7V5HNK6</accession>
<dbReference type="GO" id="GO:0051287">
    <property type="term" value="F:NAD binding"/>
    <property type="evidence" value="ECO:0007669"/>
    <property type="project" value="InterPro"/>
</dbReference>
<dbReference type="InterPro" id="IPR006140">
    <property type="entry name" value="D-isomer_DH_NAD-bd"/>
</dbReference>
<evidence type="ECO:0000256" key="2">
    <source>
        <dbReference type="ARBA" id="ARBA00023002"/>
    </source>
</evidence>
<dbReference type="InterPro" id="IPR029753">
    <property type="entry name" value="D-isomer_DH_CS"/>
</dbReference>
<dbReference type="FunFam" id="3.40.50.720:FF:000021">
    <property type="entry name" value="D-3-phosphoglycerate dehydrogenase"/>
    <property type="match status" value="1"/>
</dbReference>
<dbReference type="Gene3D" id="3.40.50.720">
    <property type="entry name" value="NAD(P)-binding Rossmann-like Domain"/>
    <property type="match status" value="2"/>
</dbReference>
<reference evidence="7" key="1">
    <citation type="journal article" date="2020" name="mSystems">
        <title>Genome- and Community-Level Interaction Insights into Carbon Utilization and Element Cycling Functions of Hydrothermarchaeota in Hydrothermal Sediment.</title>
        <authorList>
            <person name="Zhou Z."/>
            <person name="Liu Y."/>
            <person name="Xu W."/>
            <person name="Pan J."/>
            <person name="Luo Z.H."/>
            <person name="Li M."/>
        </authorList>
    </citation>
    <scope>NUCLEOTIDE SEQUENCE [LARGE SCALE GENOMIC DNA]</scope>
    <source>
        <strain evidence="7">HyVt-96</strain>
    </source>
</reference>
<keyword evidence="2 4" id="KW-0560">Oxidoreductase</keyword>
<evidence type="ECO:0000256" key="4">
    <source>
        <dbReference type="RuleBase" id="RU003719"/>
    </source>
</evidence>
<dbReference type="InterPro" id="IPR036291">
    <property type="entry name" value="NAD(P)-bd_dom_sf"/>
</dbReference>
<dbReference type="PANTHER" id="PTHR42789">
    <property type="entry name" value="D-ISOMER SPECIFIC 2-HYDROXYACID DEHYDROGENASE FAMILY PROTEIN (AFU_ORTHOLOGUE AFUA_6G10090)"/>
    <property type="match status" value="1"/>
</dbReference>
<dbReference type="PANTHER" id="PTHR42789:SF1">
    <property type="entry name" value="D-ISOMER SPECIFIC 2-HYDROXYACID DEHYDROGENASE FAMILY PROTEIN (AFU_ORTHOLOGUE AFUA_6G10090)"/>
    <property type="match status" value="1"/>
</dbReference>
<comment type="similarity">
    <text evidence="1 4">Belongs to the D-isomer specific 2-hydroxyacid dehydrogenase family.</text>
</comment>
<dbReference type="SUPFAM" id="SSF52283">
    <property type="entry name" value="Formate/glycerate dehydrogenase catalytic domain-like"/>
    <property type="match status" value="1"/>
</dbReference>
<dbReference type="AlphaFoldDB" id="A0A7V5HNK6"/>
<name>A0A7V5HNK6_UNCW3</name>
<organism evidence="7">
    <name type="scientific">candidate division WOR-3 bacterium</name>
    <dbReference type="NCBI Taxonomy" id="2052148"/>
    <lineage>
        <taxon>Bacteria</taxon>
        <taxon>Bacteria division WOR-3</taxon>
    </lineage>
</organism>
<evidence type="ECO:0000256" key="3">
    <source>
        <dbReference type="ARBA" id="ARBA00023027"/>
    </source>
</evidence>